<dbReference type="EMBL" id="JASSZA010000014">
    <property type="protein sequence ID" value="KAK2094639.1"/>
    <property type="molecule type" value="Genomic_DNA"/>
</dbReference>
<accession>A0ABQ9UC39</accession>
<comment type="caution">
    <text evidence="2">The sequence shown here is derived from an EMBL/GenBank/DDBJ whole genome shotgun (WGS) entry which is preliminary data.</text>
</comment>
<protein>
    <recommendedName>
        <fullName evidence="1">RHG40/28/18 C-terminal ubiquitin-like domain-containing protein</fullName>
    </recommendedName>
</protein>
<evidence type="ECO:0000313" key="2">
    <source>
        <dbReference type="EMBL" id="KAK2094639.1"/>
    </source>
</evidence>
<evidence type="ECO:0000259" key="1">
    <source>
        <dbReference type="Pfam" id="PF25442"/>
    </source>
</evidence>
<reference evidence="2 3" key="1">
    <citation type="submission" date="2023-05" db="EMBL/GenBank/DDBJ databases">
        <title>B98-5 Cell Line De Novo Hybrid Assembly: An Optical Mapping Approach.</title>
        <authorList>
            <person name="Kananen K."/>
            <person name="Auerbach J.A."/>
            <person name="Kautto E."/>
            <person name="Blachly J.S."/>
        </authorList>
    </citation>
    <scope>NUCLEOTIDE SEQUENCE [LARGE SCALE GENOMIC DNA]</scope>
    <source>
        <strain evidence="2">B95-8</strain>
        <tissue evidence="2">Cell line</tissue>
    </source>
</reference>
<organism evidence="2 3">
    <name type="scientific">Saguinus oedipus</name>
    <name type="common">Cotton-top tamarin</name>
    <name type="synonym">Oedipomidas oedipus</name>
    <dbReference type="NCBI Taxonomy" id="9490"/>
    <lineage>
        <taxon>Eukaryota</taxon>
        <taxon>Metazoa</taxon>
        <taxon>Chordata</taxon>
        <taxon>Craniata</taxon>
        <taxon>Vertebrata</taxon>
        <taxon>Euteleostomi</taxon>
        <taxon>Mammalia</taxon>
        <taxon>Eutheria</taxon>
        <taxon>Euarchontoglires</taxon>
        <taxon>Primates</taxon>
        <taxon>Haplorrhini</taxon>
        <taxon>Platyrrhini</taxon>
        <taxon>Cebidae</taxon>
        <taxon>Callitrichinae</taxon>
        <taxon>Saguinus</taxon>
    </lineage>
</organism>
<dbReference type="Pfam" id="PF25442">
    <property type="entry name" value="Ubiquitin_RHG40_C"/>
    <property type="match status" value="1"/>
</dbReference>
<name>A0ABQ9UC39_SAGOE</name>
<sequence>MLLKKQLPSVRKLLRRKTLERESSVATCTTFWCTYLILSDVPEGVIRVHAPLLSKVSMAIQLNNQTKAKDILAKFQYENSPAVSELSFHLHPAAMKLSSSKAMQGRPFSTSVSKALWELSLFPNHVNKTEQGRPKQSFPCALLVSSGPVGK</sequence>
<feature type="domain" description="RHG40/28/18 C-terminal ubiquitin-like" evidence="1">
    <location>
        <begin position="45"/>
        <end position="85"/>
    </location>
</feature>
<gene>
    <name evidence="2" type="ORF">P7K49_028377</name>
</gene>
<keyword evidence="3" id="KW-1185">Reference proteome</keyword>
<proteinExistence type="predicted"/>
<evidence type="ECO:0000313" key="3">
    <source>
        <dbReference type="Proteomes" id="UP001266305"/>
    </source>
</evidence>
<dbReference type="Proteomes" id="UP001266305">
    <property type="component" value="Unassembled WGS sequence"/>
</dbReference>
<dbReference type="InterPro" id="IPR057323">
    <property type="entry name" value="RHG40/28/18_ubiquitin"/>
</dbReference>